<protein>
    <recommendedName>
        <fullName evidence="3">XRE family transcriptional regulator</fullName>
    </recommendedName>
</protein>
<evidence type="ECO:0000313" key="2">
    <source>
        <dbReference type="Proteomes" id="UP000095409"/>
    </source>
</evidence>
<organism evidence="1 2">
    <name type="scientific">Blautia obeum</name>
    <dbReference type="NCBI Taxonomy" id="40520"/>
    <lineage>
        <taxon>Bacteria</taxon>
        <taxon>Bacillati</taxon>
        <taxon>Bacillota</taxon>
        <taxon>Clostridia</taxon>
        <taxon>Lachnospirales</taxon>
        <taxon>Lachnospiraceae</taxon>
        <taxon>Blautia</taxon>
    </lineage>
</organism>
<reference evidence="1 2" key="1">
    <citation type="submission" date="2015-09" db="EMBL/GenBank/DDBJ databases">
        <authorList>
            <consortium name="Pathogen Informatics"/>
        </authorList>
    </citation>
    <scope>NUCLEOTIDE SEQUENCE [LARGE SCALE GENOMIC DNA]</scope>
    <source>
        <strain evidence="1 2">2789STDY5608837</strain>
    </source>
</reference>
<dbReference type="RefSeq" id="WP_055065447.1">
    <property type="nucleotide sequence ID" value="NZ_CYZD01000001.1"/>
</dbReference>
<sequence length="78" mass="9205">MAIQYTSEEKKYVLLKGNILKRMEAERVSDAQMAAATGMAVRTYREKKLYPEKFTYPELRRLFIRLKFPESEILEALT</sequence>
<proteinExistence type="predicted"/>
<gene>
    <name evidence="1" type="ORF">ERS852394_00173</name>
</gene>
<name>A0A173WPC8_9FIRM</name>
<dbReference type="Proteomes" id="UP000095409">
    <property type="component" value="Unassembled WGS sequence"/>
</dbReference>
<evidence type="ECO:0000313" key="1">
    <source>
        <dbReference type="EMBL" id="CUN41341.1"/>
    </source>
</evidence>
<evidence type="ECO:0008006" key="3">
    <source>
        <dbReference type="Google" id="ProtNLM"/>
    </source>
</evidence>
<dbReference type="EMBL" id="CYZD01000001">
    <property type="protein sequence ID" value="CUN41341.1"/>
    <property type="molecule type" value="Genomic_DNA"/>
</dbReference>
<dbReference type="AlphaFoldDB" id="A0A173WPC8"/>
<accession>A0A173WPC8</accession>